<dbReference type="GO" id="GO:0005509">
    <property type="term" value="F:calcium ion binding"/>
    <property type="evidence" value="ECO:0007669"/>
    <property type="project" value="InterPro"/>
</dbReference>
<dbReference type="SMART" id="SM00054">
    <property type="entry name" value="EFh"/>
    <property type="match status" value="3"/>
</dbReference>
<accession>A0A1S3IN74</accession>
<organism evidence="4 5">
    <name type="scientific">Lingula anatina</name>
    <name type="common">Brachiopod</name>
    <name type="synonym">Lingula unguis</name>
    <dbReference type="NCBI Taxonomy" id="7574"/>
    <lineage>
        <taxon>Eukaryota</taxon>
        <taxon>Metazoa</taxon>
        <taxon>Spiralia</taxon>
        <taxon>Lophotrochozoa</taxon>
        <taxon>Brachiopoda</taxon>
        <taxon>Linguliformea</taxon>
        <taxon>Lingulata</taxon>
        <taxon>Lingulida</taxon>
        <taxon>Linguloidea</taxon>
        <taxon>Lingulidae</taxon>
        <taxon>Lingula</taxon>
    </lineage>
</organism>
<dbReference type="PROSITE" id="PS00018">
    <property type="entry name" value="EF_HAND_1"/>
    <property type="match status" value="2"/>
</dbReference>
<dbReference type="Pfam" id="PF13833">
    <property type="entry name" value="EF-hand_8"/>
    <property type="match status" value="1"/>
</dbReference>
<feature type="domain" description="EF-hand" evidence="3">
    <location>
        <begin position="154"/>
        <end position="189"/>
    </location>
</feature>
<protein>
    <submittedName>
        <fullName evidence="5">Sarcoplasmic calcium-binding protein-like</fullName>
    </submittedName>
</protein>
<feature type="signal peptide" evidence="2">
    <location>
        <begin position="1"/>
        <end position="20"/>
    </location>
</feature>
<evidence type="ECO:0000256" key="1">
    <source>
        <dbReference type="ARBA" id="ARBA00022837"/>
    </source>
</evidence>
<evidence type="ECO:0000256" key="2">
    <source>
        <dbReference type="SAM" id="SignalP"/>
    </source>
</evidence>
<dbReference type="InterPro" id="IPR011992">
    <property type="entry name" value="EF-hand-dom_pair"/>
</dbReference>
<keyword evidence="2" id="KW-0732">Signal</keyword>
<evidence type="ECO:0000259" key="3">
    <source>
        <dbReference type="PROSITE" id="PS50222"/>
    </source>
</evidence>
<gene>
    <name evidence="5" type="primary">LOC106165351</name>
</gene>
<feature type="domain" description="EF-hand" evidence="3">
    <location>
        <begin position="34"/>
        <end position="69"/>
    </location>
</feature>
<dbReference type="KEGG" id="lak:106165351"/>
<dbReference type="InterPro" id="IPR002048">
    <property type="entry name" value="EF_hand_dom"/>
</dbReference>
<sequence length="203" mass="23284">MSSIKLISLLLLVAVQTVDSSSSVKNTKGKFSSYYITKLKEFFNIFDVDEDGVVTEEEYVGLTTERAQKVLPSWRAMAVNGIFSNAFRVWWSNKYSNYETVFTLQDMIRVHEIDMPIETKEAAEISSDLFGTFDIDCDGKLTVDEYSKFLFVYRNAAEIQPIFDAIDQNANGVLDADEFKSAHDLSWYRQEFSTTDIVFGKRY</sequence>
<dbReference type="PROSITE" id="PS50222">
    <property type="entry name" value="EF_HAND_2"/>
    <property type="match status" value="2"/>
</dbReference>
<dbReference type="SUPFAM" id="SSF47473">
    <property type="entry name" value="EF-hand"/>
    <property type="match status" value="1"/>
</dbReference>
<dbReference type="CDD" id="cd00051">
    <property type="entry name" value="EFh"/>
    <property type="match status" value="1"/>
</dbReference>
<keyword evidence="4" id="KW-1185">Reference proteome</keyword>
<dbReference type="InParanoid" id="A0A1S3IN74"/>
<dbReference type="OrthoDB" id="427950at2759"/>
<reference evidence="5" key="1">
    <citation type="submission" date="2025-08" db="UniProtKB">
        <authorList>
            <consortium name="RefSeq"/>
        </authorList>
    </citation>
    <scope>IDENTIFICATION</scope>
    <source>
        <tissue evidence="5">Gonads</tissue>
    </source>
</reference>
<proteinExistence type="predicted"/>
<dbReference type="Pfam" id="PF13202">
    <property type="entry name" value="EF-hand_5"/>
    <property type="match status" value="2"/>
</dbReference>
<dbReference type="GeneID" id="106165351"/>
<dbReference type="RefSeq" id="XP_013398989.1">
    <property type="nucleotide sequence ID" value="XM_013543535.1"/>
</dbReference>
<evidence type="ECO:0000313" key="5">
    <source>
        <dbReference type="RefSeq" id="XP_013398989.1"/>
    </source>
</evidence>
<name>A0A1S3IN74_LINAN</name>
<keyword evidence="1" id="KW-0106">Calcium</keyword>
<feature type="chain" id="PRO_5010320824" evidence="2">
    <location>
        <begin position="21"/>
        <end position="203"/>
    </location>
</feature>
<dbReference type="Proteomes" id="UP000085678">
    <property type="component" value="Unplaced"/>
</dbReference>
<dbReference type="InterPro" id="IPR018247">
    <property type="entry name" value="EF_Hand_1_Ca_BS"/>
</dbReference>
<dbReference type="Gene3D" id="1.10.238.10">
    <property type="entry name" value="EF-hand"/>
    <property type="match status" value="1"/>
</dbReference>
<evidence type="ECO:0000313" key="4">
    <source>
        <dbReference type="Proteomes" id="UP000085678"/>
    </source>
</evidence>
<dbReference type="AlphaFoldDB" id="A0A1S3IN74"/>